<comment type="similarity">
    <text evidence="1">Belongs to the sigma-70 factor family. ECF subfamily.</text>
</comment>
<evidence type="ECO:0000313" key="7">
    <source>
        <dbReference type="EMBL" id="TLF46277.1"/>
    </source>
</evidence>
<dbReference type="InterPro" id="IPR014284">
    <property type="entry name" value="RNA_pol_sigma-70_dom"/>
</dbReference>
<keyword evidence="3" id="KW-0731">Sigma factor</keyword>
<dbReference type="OrthoDB" id="9803470at2"/>
<dbReference type="EMBL" id="VBUK01000001">
    <property type="protein sequence ID" value="TLF46277.1"/>
    <property type="molecule type" value="Genomic_DNA"/>
</dbReference>
<protein>
    <submittedName>
        <fullName evidence="7">RNA polymerase sigma factor</fullName>
    </submittedName>
</protein>
<evidence type="ECO:0000256" key="3">
    <source>
        <dbReference type="ARBA" id="ARBA00023082"/>
    </source>
</evidence>
<dbReference type="RefSeq" id="WP_138256433.1">
    <property type="nucleotide sequence ID" value="NZ_VBUK01000001.1"/>
</dbReference>
<gene>
    <name evidence="7" type="ORF">FEK29_00425</name>
</gene>
<dbReference type="InterPro" id="IPR013324">
    <property type="entry name" value="RNA_pol_sigma_r3/r4-like"/>
</dbReference>
<dbReference type="Gene3D" id="1.10.10.10">
    <property type="entry name" value="Winged helix-like DNA-binding domain superfamily/Winged helix DNA-binding domain"/>
    <property type="match status" value="1"/>
</dbReference>
<dbReference type="InterPro" id="IPR036388">
    <property type="entry name" value="WH-like_DNA-bd_sf"/>
</dbReference>
<name>A0A5R8M9S7_9FLAO</name>
<accession>A0A5R8M9S7</accession>
<dbReference type="CDD" id="cd06171">
    <property type="entry name" value="Sigma70_r4"/>
    <property type="match status" value="1"/>
</dbReference>
<dbReference type="InterPro" id="IPR013325">
    <property type="entry name" value="RNA_pol_sigma_r2"/>
</dbReference>
<evidence type="ECO:0000256" key="1">
    <source>
        <dbReference type="ARBA" id="ARBA00010641"/>
    </source>
</evidence>
<dbReference type="InterPro" id="IPR013249">
    <property type="entry name" value="RNA_pol_sigma70_r4_t2"/>
</dbReference>
<evidence type="ECO:0000256" key="4">
    <source>
        <dbReference type="ARBA" id="ARBA00023125"/>
    </source>
</evidence>
<dbReference type="AlphaFoldDB" id="A0A5R8M9S7"/>
<keyword evidence="5" id="KW-0804">Transcription</keyword>
<evidence type="ECO:0000313" key="8">
    <source>
        <dbReference type="Proteomes" id="UP000308382"/>
    </source>
</evidence>
<proteinExistence type="inferred from homology"/>
<dbReference type="PANTHER" id="PTHR43133:SF8">
    <property type="entry name" value="RNA POLYMERASE SIGMA FACTOR HI_1459-RELATED"/>
    <property type="match status" value="1"/>
</dbReference>
<evidence type="ECO:0000256" key="5">
    <source>
        <dbReference type="ARBA" id="ARBA00023163"/>
    </source>
</evidence>
<dbReference type="GO" id="GO:0003677">
    <property type="term" value="F:DNA binding"/>
    <property type="evidence" value="ECO:0007669"/>
    <property type="project" value="UniProtKB-KW"/>
</dbReference>
<keyword evidence="2" id="KW-0805">Transcription regulation</keyword>
<dbReference type="Gene3D" id="1.10.1740.10">
    <property type="match status" value="1"/>
</dbReference>
<dbReference type="SUPFAM" id="SSF88659">
    <property type="entry name" value="Sigma3 and sigma4 domains of RNA polymerase sigma factors"/>
    <property type="match status" value="1"/>
</dbReference>
<dbReference type="SUPFAM" id="SSF88946">
    <property type="entry name" value="Sigma2 domain of RNA polymerase sigma factors"/>
    <property type="match status" value="1"/>
</dbReference>
<sequence length="179" mass="20832">MVSRKQQNNNLTEFFEEEYSSLKGYVRSKIRHTAESDAEDIIQDVALRIFSRPLDALPIHNIGGFVYNAIRNRIIDIMRTKKERVDDGETLEILWTEFTSLFQDDFQETYPEQLKEKLKEAIAALKPVYRDIIIAVDFEGYTYKEIANQTGISLGTLMSRRHRALSILLKKLKSEKINT</sequence>
<dbReference type="NCBIfam" id="TIGR02937">
    <property type="entry name" value="sigma70-ECF"/>
    <property type="match status" value="1"/>
</dbReference>
<organism evidence="7 8">
    <name type="scientific">Maribacter aurantiacus</name>
    <dbReference type="NCBI Taxonomy" id="1882343"/>
    <lineage>
        <taxon>Bacteria</taxon>
        <taxon>Pseudomonadati</taxon>
        <taxon>Bacteroidota</taxon>
        <taxon>Flavobacteriia</taxon>
        <taxon>Flavobacteriales</taxon>
        <taxon>Flavobacteriaceae</taxon>
        <taxon>Maribacter</taxon>
    </lineage>
</organism>
<dbReference type="GO" id="GO:0006352">
    <property type="term" value="P:DNA-templated transcription initiation"/>
    <property type="evidence" value="ECO:0007669"/>
    <property type="project" value="InterPro"/>
</dbReference>
<comment type="caution">
    <text evidence="7">The sequence shown here is derived from an EMBL/GenBank/DDBJ whole genome shotgun (WGS) entry which is preliminary data.</text>
</comment>
<dbReference type="InterPro" id="IPR039425">
    <property type="entry name" value="RNA_pol_sigma-70-like"/>
</dbReference>
<dbReference type="GO" id="GO:0016987">
    <property type="term" value="F:sigma factor activity"/>
    <property type="evidence" value="ECO:0007669"/>
    <property type="project" value="UniProtKB-KW"/>
</dbReference>
<reference evidence="7 8" key="1">
    <citation type="journal article" date="2017" name="Int. J. Syst. Evol. Microbiol.">
        <title>Maripseudobacter aurantiacus gen. nov., sp. nov., a novel member of the family Flavobacteriaceae isolated from a sedimentation basin.</title>
        <authorList>
            <person name="Chen C."/>
            <person name="Su Y."/>
            <person name="Tao T."/>
            <person name="Fu G."/>
            <person name="Zhang C."/>
            <person name="Sun C."/>
            <person name="Zhang X."/>
            <person name="Wu M."/>
        </authorList>
    </citation>
    <scope>NUCLEOTIDE SEQUENCE [LARGE SCALE GENOMIC DNA]</scope>
    <source>
        <strain evidence="8">CDA4</strain>
    </source>
</reference>
<feature type="domain" description="RNA polymerase sigma factor 70 region 4 type 2" evidence="6">
    <location>
        <begin position="116"/>
        <end position="166"/>
    </location>
</feature>
<evidence type="ECO:0000259" key="6">
    <source>
        <dbReference type="Pfam" id="PF08281"/>
    </source>
</evidence>
<dbReference type="PANTHER" id="PTHR43133">
    <property type="entry name" value="RNA POLYMERASE ECF-TYPE SIGMA FACTO"/>
    <property type="match status" value="1"/>
</dbReference>
<keyword evidence="8" id="KW-1185">Reference proteome</keyword>
<dbReference type="Proteomes" id="UP000308382">
    <property type="component" value="Unassembled WGS sequence"/>
</dbReference>
<evidence type="ECO:0000256" key="2">
    <source>
        <dbReference type="ARBA" id="ARBA00023015"/>
    </source>
</evidence>
<keyword evidence="4" id="KW-0238">DNA-binding</keyword>
<dbReference type="Pfam" id="PF08281">
    <property type="entry name" value="Sigma70_r4_2"/>
    <property type="match status" value="1"/>
</dbReference>